<protein>
    <submittedName>
        <fullName evidence="1">Uncharacterized protein</fullName>
    </submittedName>
</protein>
<gene>
    <name evidence="1" type="ORF">MRATA1EN22A_LOCUS18194</name>
</gene>
<evidence type="ECO:0000313" key="1">
    <source>
        <dbReference type="EMBL" id="CAN0416888.1"/>
    </source>
</evidence>
<organism evidence="1 2">
    <name type="scientific">Rangifer tarandus platyrhynchus</name>
    <name type="common">Svalbard reindeer</name>
    <dbReference type="NCBI Taxonomy" id="3082113"/>
    <lineage>
        <taxon>Eukaryota</taxon>
        <taxon>Metazoa</taxon>
        <taxon>Chordata</taxon>
        <taxon>Craniata</taxon>
        <taxon>Vertebrata</taxon>
        <taxon>Euteleostomi</taxon>
        <taxon>Mammalia</taxon>
        <taxon>Eutheria</taxon>
        <taxon>Laurasiatheria</taxon>
        <taxon>Artiodactyla</taxon>
        <taxon>Ruminantia</taxon>
        <taxon>Pecora</taxon>
        <taxon>Cervidae</taxon>
        <taxon>Odocoileinae</taxon>
        <taxon>Rangifer</taxon>
    </lineage>
</organism>
<dbReference type="EMBL" id="OX596113">
    <property type="protein sequence ID" value="CAN0416888.1"/>
    <property type="molecule type" value="Genomic_DNA"/>
</dbReference>
<dbReference type="Proteomes" id="UP001162501">
    <property type="component" value="Chromosome 29"/>
</dbReference>
<evidence type="ECO:0000313" key="2">
    <source>
        <dbReference type="Proteomes" id="UP001162501"/>
    </source>
</evidence>
<proteinExistence type="predicted"/>
<reference evidence="1" key="1">
    <citation type="submission" date="2023-05" db="EMBL/GenBank/DDBJ databases">
        <authorList>
            <consortium name="ELIXIR-Norway"/>
        </authorList>
    </citation>
    <scope>NUCLEOTIDE SEQUENCE</scope>
</reference>
<reference evidence="1" key="2">
    <citation type="submission" date="2025-03" db="EMBL/GenBank/DDBJ databases">
        <authorList>
            <consortium name="ELIXIR-Norway"/>
            <consortium name="Elixir Norway"/>
        </authorList>
    </citation>
    <scope>NUCLEOTIDE SEQUENCE</scope>
</reference>
<accession>A0AC59ZG99</accession>
<name>A0AC59ZG99_RANTA</name>
<sequence>MSPGPRQRGVSRRPCHAGRPSRFPTQPQLHGPGYTPMCLGQTSPRTAAVLRSRGEITRPSVCSQPAEDWDYLTASSLSDVSFRSADLRS</sequence>